<feature type="non-terminal residue" evidence="2">
    <location>
        <position position="512"/>
    </location>
</feature>
<dbReference type="InterPro" id="IPR011050">
    <property type="entry name" value="Pectin_lyase_fold/virulence"/>
</dbReference>
<dbReference type="InterPro" id="IPR012334">
    <property type="entry name" value="Pectin_lyas_fold"/>
</dbReference>
<dbReference type="Gene3D" id="2.160.20.10">
    <property type="entry name" value="Single-stranded right-handed beta-helix, Pectin lyase-like"/>
    <property type="match status" value="2"/>
</dbReference>
<keyword evidence="3" id="KW-1185">Reference proteome</keyword>
<dbReference type="InterPro" id="IPR008638">
    <property type="entry name" value="FhaB/CdiA-like_TPS"/>
</dbReference>
<evidence type="ECO:0000259" key="1">
    <source>
        <dbReference type="SMART" id="SM00912"/>
    </source>
</evidence>
<dbReference type="SMART" id="SM00912">
    <property type="entry name" value="Haemagg_act"/>
    <property type="match status" value="1"/>
</dbReference>
<dbReference type="EMBL" id="JACXAE010000106">
    <property type="protein sequence ID" value="MBD2777127.1"/>
    <property type="molecule type" value="Genomic_DNA"/>
</dbReference>
<comment type="caution">
    <text evidence="2">The sequence shown here is derived from an EMBL/GenBank/DDBJ whole genome shotgun (WGS) entry which is preliminary data.</text>
</comment>
<feature type="domain" description="Filamentous haemagglutinin FhaB/tRNA nuclease CdiA-like TPS" evidence="1">
    <location>
        <begin position="36"/>
        <end position="149"/>
    </location>
</feature>
<name>A0A8J6XVS2_9CYAN</name>
<evidence type="ECO:0000313" key="3">
    <source>
        <dbReference type="Proteomes" id="UP000629098"/>
    </source>
</evidence>
<proteinExistence type="predicted"/>
<dbReference type="SUPFAM" id="SSF51126">
    <property type="entry name" value="Pectin lyase-like"/>
    <property type="match status" value="2"/>
</dbReference>
<accession>A0A8J6XVS2</accession>
<dbReference type="Proteomes" id="UP000629098">
    <property type="component" value="Unassembled WGS sequence"/>
</dbReference>
<dbReference type="AlphaFoldDB" id="A0A8J6XVS2"/>
<organism evidence="2 3">
    <name type="scientific">Iningainema tapete BLCC-T55</name>
    <dbReference type="NCBI Taxonomy" id="2748662"/>
    <lineage>
        <taxon>Bacteria</taxon>
        <taxon>Bacillati</taxon>
        <taxon>Cyanobacteriota</taxon>
        <taxon>Cyanophyceae</taxon>
        <taxon>Nostocales</taxon>
        <taxon>Scytonemataceae</taxon>
        <taxon>Iningainema tapete</taxon>
    </lineage>
</organism>
<dbReference type="NCBIfam" id="TIGR01901">
    <property type="entry name" value="adhes_NPXG"/>
    <property type="match status" value="1"/>
</dbReference>
<dbReference type="RefSeq" id="WP_190836200.1">
    <property type="nucleotide sequence ID" value="NZ_CAWPPI010000106.1"/>
</dbReference>
<gene>
    <name evidence="2" type="ORF">ICL16_35065</name>
</gene>
<evidence type="ECO:0000313" key="2">
    <source>
        <dbReference type="EMBL" id="MBD2777127.1"/>
    </source>
</evidence>
<sequence length="512" mass="51540">MGGKLCSGCLLVIGGAIVSVVSLKLVSTNCALAQITPDSTLPNNSTVKQEGNTRNIEGGTRAGSNLFHSFREFSVPTGSEVHFSNATDIQNIISRVTGGSISNIDGIIRANGTANLFLINPNGIIFGENASLNVGGSFVATTANAIGFGNQGFFNATNPNTPSVLTVNPSAFFFNQIAAAPIQNNSVAPAGLEPGGFRAFGLRVPDGKSLLLVGGNINMDGGELNAYGGRVELGGLATRGTVGLLLDGDNLSLSFPADSTRADISLVNDARVYVEAAGGGSIAVNAQNLDISGRSVLSAGIRRGLGSFGAVAGDIALNAIGEIKIVGSGVFNIVQSQADGNTGKIDITATSLRLSDGSLLQASTSGQGDAGSVIIDARGNVSFNNGFALSTVQRTGKGKGGDIRISAESLYVTNGAQLQASTSGQGDAGSVIIDARGNVSFDGTSSDGRFTSAAFSTVQQTGVGKGGNVRISAESLYVTNGAQLQASTSGQGDAGSVIIDARGNVSFDGTSS</sequence>
<reference evidence="2" key="1">
    <citation type="submission" date="2020-09" db="EMBL/GenBank/DDBJ databases">
        <title>Iningainema tapete sp. nov. (Scytonemataceae, Cyanobacteria) from greenhouses in central Florida (USA) produces two types of nodularin with biosynthetic potential for microcystin-LR and anabaenopeptins.</title>
        <authorList>
            <person name="Berthold D.E."/>
            <person name="Lefler F.W."/>
            <person name="Huang I.-S."/>
            <person name="Abdulla H."/>
            <person name="Zimba P.V."/>
            <person name="Laughinghouse H.D. IV."/>
        </authorList>
    </citation>
    <scope>NUCLEOTIDE SEQUENCE</scope>
    <source>
        <strain evidence="2">BLCCT55</strain>
    </source>
</reference>
<dbReference type="Pfam" id="PF05860">
    <property type="entry name" value="TPS"/>
    <property type="match status" value="1"/>
</dbReference>
<protein>
    <submittedName>
        <fullName evidence="2">Filamentous hemagglutinin N-terminal domain-containing protein</fullName>
    </submittedName>
</protein>